<dbReference type="EMBL" id="BRPK01000001">
    <property type="protein sequence ID" value="GLB33171.1"/>
    <property type="molecule type" value="Genomic_DNA"/>
</dbReference>
<keyword evidence="2" id="KW-0597">Phosphoprotein</keyword>
<dbReference type="InterPro" id="IPR036736">
    <property type="entry name" value="ACP-like_sf"/>
</dbReference>
<sequence>MASPASPPVFPVVTEDLFIPDAIEFNLENNPSQPFFTFADASAPDGVGIITHLEFGRAAHRIAHAVRPNRSGSDGQVVAIIALADVVLYQAIIAGLIVAGFVPFPISPRNTPAAILNLLEKSSCRRLITTSATLKPLVDGLKSCIANTPLFEDLLIQDIPSFTTAYPQLARETAEHPFERYPGPSQRPRKDDLYLYLHSSGSTGFPKAIPQTHLVCTQWASLPAVADFRDHIPRVTIGCMALPPFHTLGVYMQLMNPLYGIVPISVFPPTATSSELLPATPSPQNILEHVKLTKSNALMIIPTLLQLWHNSSAAVELLKSLEFVIFAGGPLAPKLGESFVNSGVRLHSIYGGTEFGSPCRLPLKEDEKEWEYMHFTERVKIRWNPQSDGTSEMQILNTDTHRPMVNNLPDVLGYATSDLWENHPTKKHLWKIVGRLDDVIIHSSGEKTVPGPMENIVMSSPLVHGAIMFGRQRDQTGILIELAPGYEFDVDDQAQVAALRNKLWPTVEEANSAGPAFSRIFKEMILLAPKDKPLPRAGKGTVMRKAALALYDAEIDALYGTVESSTKGAEDVLAPVSWSSKDVEEWLIKQAVDLTSRNDIAPSADLFEQGFDSLSATFLRLRITGALRSSGEAALQKAAQTLTQNLVYSYPVISQLATHIASLCTSCGNSSHAVSPPPRALIEELIKKYSAGFESSSENTLCPRASLATVLLTGSTGNLGSEILVKLLEDDRVDKVYAFNRPSKPASLAIRERHLERFKDKGFDPALLDSEKLVFLSGDAAEPDLGLDRGQYSQLCRSVNVVIHNAWRLDFNLSLSSFESSIQGTRHLVDLLKSGPNASSARFVFTSSVASAQSWDKSRGPFPEEVITDASVAVGGGYGEAKYVAERVLSKSGLQVTSLRIGQISGGRPKGAWATTDWLPILVKSSVTLGRLPTLNGVISWLPMDAVASAIVHVAVSDVHPPQALNLVHPRPIEWQEMISNIQATITEVLGRDLKLVSFAEWLSAVEAHGQKAAVETFDTMPAIKLLDFFRSFAQAEDTTKNCDMTRVEAGGLATFSTEKMQRISDLISQLPQIGREDARLWVNYWREVNFLV</sequence>
<dbReference type="GO" id="GO:0031177">
    <property type="term" value="F:phosphopantetheine binding"/>
    <property type="evidence" value="ECO:0007669"/>
    <property type="project" value="InterPro"/>
</dbReference>
<evidence type="ECO:0000256" key="2">
    <source>
        <dbReference type="ARBA" id="ARBA00022553"/>
    </source>
</evidence>
<dbReference type="Gene3D" id="1.10.1200.10">
    <property type="entry name" value="ACP-like"/>
    <property type="match status" value="1"/>
</dbReference>
<dbReference type="Pfam" id="PF23562">
    <property type="entry name" value="AMP-binding_C_3"/>
    <property type="match status" value="1"/>
</dbReference>
<dbReference type="Gene3D" id="3.40.50.720">
    <property type="entry name" value="NAD(P)-binding Rossmann-like Domain"/>
    <property type="match status" value="1"/>
</dbReference>
<keyword evidence="1" id="KW-0596">Phosphopantetheine</keyword>
<evidence type="ECO:0000259" key="4">
    <source>
        <dbReference type="SMART" id="SM00823"/>
    </source>
</evidence>
<comment type="caution">
    <text evidence="5">The sequence shown here is derived from an EMBL/GenBank/DDBJ whole genome shotgun (WGS) entry which is preliminary data.</text>
</comment>
<protein>
    <submittedName>
        <fullName evidence="5">Acetyl-CoA synthetase-like protein</fullName>
    </submittedName>
</protein>
<dbReference type="SMART" id="SM00823">
    <property type="entry name" value="PKS_PP"/>
    <property type="match status" value="1"/>
</dbReference>
<dbReference type="InterPro" id="IPR042099">
    <property type="entry name" value="ANL_N_sf"/>
</dbReference>
<name>A0A9P3PCC1_LYOSH</name>
<dbReference type="SUPFAM" id="SSF56801">
    <property type="entry name" value="Acetyl-CoA synthetase-like"/>
    <property type="match status" value="1"/>
</dbReference>
<keyword evidence="3" id="KW-1133">Transmembrane helix</keyword>
<dbReference type="Pfam" id="PF07993">
    <property type="entry name" value="NAD_binding_4"/>
    <property type="match status" value="1"/>
</dbReference>
<dbReference type="AlphaFoldDB" id="A0A9P3PCC1"/>
<dbReference type="OrthoDB" id="429813at2759"/>
<evidence type="ECO:0000256" key="1">
    <source>
        <dbReference type="ARBA" id="ARBA00022450"/>
    </source>
</evidence>
<dbReference type="SUPFAM" id="SSF51735">
    <property type="entry name" value="NAD(P)-binding Rossmann-fold domains"/>
    <property type="match status" value="1"/>
</dbReference>
<dbReference type="Gene3D" id="3.40.50.12780">
    <property type="entry name" value="N-terminal domain of ligase-like"/>
    <property type="match status" value="1"/>
</dbReference>
<gene>
    <name evidence="5" type="ORF">LshimejAT787_0100560</name>
</gene>
<organism evidence="5 6">
    <name type="scientific">Lyophyllum shimeji</name>
    <name type="common">Hon-shimeji</name>
    <name type="synonym">Tricholoma shimeji</name>
    <dbReference type="NCBI Taxonomy" id="47721"/>
    <lineage>
        <taxon>Eukaryota</taxon>
        <taxon>Fungi</taxon>
        <taxon>Dikarya</taxon>
        <taxon>Basidiomycota</taxon>
        <taxon>Agaricomycotina</taxon>
        <taxon>Agaricomycetes</taxon>
        <taxon>Agaricomycetidae</taxon>
        <taxon>Agaricales</taxon>
        <taxon>Tricholomatineae</taxon>
        <taxon>Lyophyllaceae</taxon>
        <taxon>Lyophyllum</taxon>
    </lineage>
</organism>
<evidence type="ECO:0000256" key="3">
    <source>
        <dbReference type="SAM" id="Phobius"/>
    </source>
</evidence>
<dbReference type="InterPro" id="IPR036291">
    <property type="entry name" value="NAD(P)-bd_dom_sf"/>
</dbReference>
<keyword evidence="3" id="KW-0472">Membrane</keyword>
<dbReference type="PROSITE" id="PS00455">
    <property type="entry name" value="AMP_BINDING"/>
    <property type="match status" value="1"/>
</dbReference>
<dbReference type="Proteomes" id="UP001063166">
    <property type="component" value="Unassembled WGS sequence"/>
</dbReference>
<evidence type="ECO:0000313" key="6">
    <source>
        <dbReference type="Proteomes" id="UP001063166"/>
    </source>
</evidence>
<dbReference type="PANTHER" id="PTHR43439">
    <property type="entry name" value="PHENYLACETATE-COENZYME A LIGASE"/>
    <property type="match status" value="1"/>
</dbReference>
<dbReference type="SUPFAM" id="SSF47336">
    <property type="entry name" value="ACP-like"/>
    <property type="match status" value="1"/>
</dbReference>
<dbReference type="Pfam" id="PF00501">
    <property type="entry name" value="AMP-binding"/>
    <property type="match status" value="1"/>
</dbReference>
<dbReference type="InterPro" id="IPR013120">
    <property type="entry name" value="FAR_NAD-bd"/>
</dbReference>
<evidence type="ECO:0000313" key="5">
    <source>
        <dbReference type="EMBL" id="GLB33171.1"/>
    </source>
</evidence>
<feature type="domain" description="Polyketide synthase-like phosphopantetheine-binding" evidence="4">
    <location>
        <begin position="584"/>
        <end position="664"/>
    </location>
</feature>
<dbReference type="InterPro" id="IPR020845">
    <property type="entry name" value="AMP-binding_CS"/>
</dbReference>
<feature type="transmembrane region" description="Helical" evidence="3">
    <location>
        <begin position="77"/>
        <end position="102"/>
    </location>
</feature>
<dbReference type="InterPro" id="IPR051414">
    <property type="entry name" value="Adenylate-forming_Reductase"/>
</dbReference>
<proteinExistence type="predicted"/>
<accession>A0A9P3PCC1</accession>
<dbReference type="InterPro" id="IPR000873">
    <property type="entry name" value="AMP-dep_synth/lig_dom"/>
</dbReference>
<keyword evidence="6" id="KW-1185">Reference proteome</keyword>
<dbReference type="InterPro" id="IPR020806">
    <property type="entry name" value="PKS_PP-bd"/>
</dbReference>
<dbReference type="PANTHER" id="PTHR43439:SF2">
    <property type="entry name" value="ENZYME, PUTATIVE (JCVI)-RELATED"/>
    <property type="match status" value="1"/>
</dbReference>
<keyword evidence="3" id="KW-0812">Transmembrane</keyword>
<reference evidence="5" key="1">
    <citation type="submission" date="2022-07" db="EMBL/GenBank/DDBJ databases">
        <title>The genome of Lyophyllum shimeji provides insight into the initial evolution of ectomycorrhizal fungal genome.</title>
        <authorList>
            <person name="Kobayashi Y."/>
            <person name="Shibata T."/>
            <person name="Hirakawa H."/>
            <person name="Shigenobu S."/>
            <person name="Nishiyama T."/>
            <person name="Yamada A."/>
            <person name="Hasebe M."/>
            <person name="Kawaguchi M."/>
        </authorList>
    </citation>
    <scope>NUCLEOTIDE SEQUENCE</scope>
    <source>
        <strain evidence="5">AT787</strain>
    </source>
</reference>